<dbReference type="InterPro" id="IPR037523">
    <property type="entry name" value="VOC_core"/>
</dbReference>
<sequence>MSIAAVLLRCPDPQATAAFYARAFGCGLTEGPALRLGSQRLLLRPAAGTARRDFAGFEAGFQHCAIVVPDMASAMRHLVTVPGWTAISRHGPERLPLSSGGATAFKFRDPDGHPLELLQFPPDAVPPAWRGATALFAGIDHSAISIADTARSVAFYNTLGFVADATQLNHGPEQARLDGLDEAVVEVTALRPGTGGPPHLELLCYRRPVPVPAAAAASSAAATAVLLHGQEQATTDPDGHRLCPASPDLAGSA</sequence>
<dbReference type="Pfam" id="PF00903">
    <property type="entry name" value="Glyoxalase"/>
    <property type="match status" value="1"/>
</dbReference>
<evidence type="ECO:0000313" key="5">
    <source>
        <dbReference type="Proteomes" id="UP001518989"/>
    </source>
</evidence>
<dbReference type="PROSITE" id="PS51819">
    <property type="entry name" value="VOC"/>
    <property type="match status" value="1"/>
</dbReference>
<evidence type="ECO:0000313" key="4">
    <source>
        <dbReference type="EMBL" id="MBO1077945.1"/>
    </source>
</evidence>
<reference evidence="4 5" key="1">
    <citation type="submission" date="2020-09" db="EMBL/GenBank/DDBJ databases">
        <title>Roseomonas.</title>
        <authorList>
            <person name="Zhu W."/>
        </authorList>
    </citation>
    <scope>NUCLEOTIDE SEQUENCE [LARGE SCALE GENOMIC DNA]</scope>
    <source>
        <strain evidence="4 5">573</strain>
    </source>
</reference>
<dbReference type="SUPFAM" id="SSF54593">
    <property type="entry name" value="Glyoxalase/Bleomycin resistance protein/Dihydroxybiphenyl dioxygenase"/>
    <property type="match status" value="2"/>
</dbReference>
<keyword evidence="1" id="KW-0479">Metal-binding</keyword>
<evidence type="ECO:0000259" key="3">
    <source>
        <dbReference type="PROSITE" id="PS51819"/>
    </source>
</evidence>
<accession>A0ABS3KLW7</accession>
<dbReference type="Proteomes" id="UP001518989">
    <property type="component" value="Unassembled WGS sequence"/>
</dbReference>
<feature type="domain" description="VOC" evidence="3">
    <location>
        <begin position="2"/>
        <end position="120"/>
    </location>
</feature>
<proteinExistence type="predicted"/>
<dbReference type="RefSeq" id="WP_207415335.1">
    <property type="nucleotide sequence ID" value="NZ_CP061179.1"/>
</dbReference>
<evidence type="ECO:0000256" key="2">
    <source>
        <dbReference type="SAM" id="MobiDB-lite"/>
    </source>
</evidence>
<organism evidence="4 5">
    <name type="scientific">Roseomonas haemaphysalidis</name>
    <dbReference type="NCBI Taxonomy" id="2768162"/>
    <lineage>
        <taxon>Bacteria</taxon>
        <taxon>Pseudomonadati</taxon>
        <taxon>Pseudomonadota</taxon>
        <taxon>Alphaproteobacteria</taxon>
        <taxon>Acetobacterales</taxon>
        <taxon>Roseomonadaceae</taxon>
        <taxon>Roseomonas</taxon>
    </lineage>
</organism>
<name>A0ABS3KLW7_9PROT</name>
<evidence type="ECO:0000256" key="1">
    <source>
        <dbReference type="ARBA" id="ARBA00022723"/>
    </source>
</evidence>
<comment type="caution">
    <text evidence="4">The sequence shown here is derived from an EMBL/GenBank/DDBJ whole genome shotgun (WGS) entry which is preliminary data.</text>
</comment>
<dbReference type="InterPro" id="IPR029068">
    <property type="entry name" value="Glyas_Bleomycin-R_OHBP_Dase"/>
</dbReference>
<dbReference type="InterPro" id="IPR051785">
    <property type="entry name" value="MMCE/EMCE_epimerase"/>
</dbReference>
<keyword evidence="5" id="KW-1185">Reference proteome</keyword>
<dbReference type="PANTHER" id="PTHR43048:SF3">
    <property type="entry name" value="METHYLMALONYL-COA EPIMERASE, MITOCHONDRIAL"/>
    <property type="match status" value="1"/>
</dbReference>
<protein>
    <submittedName>
        <fullName evidence="4">VOC family protein</fullName>
    </submittedName>
</protein>
<feature type="region of interest" description="Disordered" evidence="2">
    <location>
        <begin position="231"/>
        <end position="253"/>
    </location>
</feature>
<gene>
    <name evidence="4" type="ORF">IAI61_02795</name>
</gene>
<dbReference type="Gene3D" id="3.10.180.10">
    <property type="entry name" value="2,3-Dihydroxybiphenyl 1,2-Dioxygenase, domain 1"/>
    <property type="match status" value="2"/>
</dbReference>
<dbReference type="CDD" id="cd06587">
    <property type="entry name" value="VOC"/>
    <property type="match status" value="1"/>
</dbReference>
<dbReference type="InterPro" id="IPR004360">
    <property type="entry name" value="Glyas_Fos-R_dOase_dom"/>
</dbReference>
<dbReference type="PANTHER" id="PTHR43048">
    <property type="entry name" value="METHYLMALONYL-COA EPIMERASE"/>
    <property type="match status" value="1"/>
</dbReference>
<dbReference type="EMBL" id="JACTNG010000001">
    <property type="protein sequence ID" value="MBO1077945.1"/>
    <property type="molecule type" value="Genomic_DNA"/>
</dbReference>